<evidence type="ECO:0000256" key="2">
    <source>
        <dbReference type="SAM" id="Phobius"/>
    </source>
</evidence>
<reference evidence="3 4" key="1">
    <citation type="submission" date="2023-04" db="EMBL/GenBank/DDBJ databases">
        <title>Funneling lignin-derived compounds into biodiesel using alkali-halophilic Citricoccus sp. P2.</title>
        <authorList>
            <person name="Luo C.-B."/>
        </authorList>
    </citation>
    <scope>NUCLEOTIDE SEQUENCE [LARGE SCALE GENOMIC DNA]</scope>
    <source>
        <strain evidence="3 4">P2</strain>
    </source>
</reference>
<sequence>MDRQPWELNPTEFTAEERRDRTRGRRVVSVLALIVIGALLCSTLIGLFI</sequence>
<protein>
    <submittedName>
        <fullName evidence="3">Uncharacterized protein</fullName>
    </submittedName>
</protein>
<dbReference type="EMBL" id="CP121252">
    <property type="protein sequence ID" value="WFP15606.1"/>
    <property type="molecule type" value="Genomic_DNA"/>
</dbReference>
<dbReference type="Proteomes" id="UP001219037">
    <property type="component" value="Chromosome"/>
</dbReference>
<keyword evidence="2" id="KW-1133">Transmembrane helix</keyword>
<evidence type="ECO:0000256" key="1">
    <source>
        <dbReference type="SAM" id="MobiDB-lite"/>
    </source>
</evidence>
<feature type="region of interest" description="Disordered" evidence="1">
    <location>
        <begin position="1"/>
        <end position="21"/>
    </location>
</feature>
<keyword evidence="2" id="KW-0472">Membrane</keyword>
<name>A0ABY8H3A1_9MICC</name>
<dbReference type="RefSeq" id="WP_278156497.1">
    <property type="nucleotide sequence ID" value="NZ_CP121252.1"/>
</dbReference>
<gene>
    <name evidence="3" type="ORF">P8192_09340</name>
</gene>
<feature type="transmembrane region" description="Helical" evidence="2">
    <location>
        <begin position="27"/>
        <end position="48"/>
    </location>
</feature>
<keyword evidence="2" id="KW-0812">Transmembrane</keyword>
<keyword evidence="4" id="KW-1185">Reference proteome</keyword>
<proteinExistence type="predicted"/>
<evidence type="ECO:0000313" key="3">
    <source>
        <dbReference type="EMBL" id="WFP15606.1"/>
    </source>
</evidence>
<evidence type="ECO:0000313" key="4">
    <source>
        <dbReference type="Proteomes" id="UP001219037"/>
    </source>
</evidence>
<accession>A0ABY8H3A1</accession>
<organism evidence="3 4">
    <name type="scientific">Citricoccus muralis</name>
    <dbReference type="NCBI Taxonomy" id="169134"/>
    <lineage>
        <taxon>Bacteria</taxon>
        <taxon>Bacillati</taxon>
        <taxon>Actinomycetota</taxon>
        <taxon>Actinomycetes</taxon>
        <taxon>Micrococcales</taxon>
        <taxon>Micrococcaceae</taxon>
        <taxon>Citricoccus</taxon>
    </lineage>
</organism>